<evidence type="ECO:0000256" key="11">
    <source>
        <dbReference type="SAM" id="Phobius"/>
    </source>
</evidence>
<dbReference type="HOGENOM" id="CLU_000445_89_34_9"/>
<dbReference type="PRINTS" id="PR01780">
    <property type="entry name" value="LANTIREGPROT"/>
</dbReference>
<protein>
    <recommendedName>
        <fullName evidence="3">histidine kinase</fullName>
        <ecNumber evidence="3">2.7.13.3</ecNumber>
    </recommendedName>
</protein>
<keyword evidence="4" id="KW-0597">Phosphoprotein</keyword>
<evidence type="ECO:0000313" key="14">
    <source>
        <dbReference type="EMBL" id="EOW79182.1"/>
    </source>
</evidence>
<reference evidence="13 15" key="1">
    <citation type="submission" date="2013-02" db="EMBL/GenBank/DDBJ databases">
        <title>The Genome Sequence of Enterococcus gilvus ATCC BAA-350.</title>
        <authorList>
            <consortium name="The Broad Institute Genome Sequencing Platform"/>
            <consortium name="The Broad Institute Genome Sequencing Center for Infectious Disease"/>
            <person name="Earl A.M."/>
            <person name="Gilmore M.S."/>
            <person name="Lebreton F."/>
            <person name="Walker B."/>
            <person name="Young S.K."/>
            <person name="Zeng Q."/>
            <person name="Gargeya S."/>
            <person name="Fitzgerald M."/>
            <person name="Haas B."/>
            <person name="Abouelleil A."/>
            <person name="Alvarado L."/>
            <person name="Arachchi H.M."/>
            <person name="Berlin A.M."/>
            <person name="Chapman S.B."/>
            <person name="Dewar J."/>
            <person name="Goldberg J."/>
            <person name="Griggs A."/>
            <person name="Gujja S."/>
            <person name="Hansen M."/>
            <person name="Howarth C."/>
            <person name="Imamovic A."/>
            <person name="Larimer J."/>
            <person name="McCowan C."/>
            <person name="Murphy C."/>
            <person name="Neiman D."/>
            <person name="Pearson M."/>
            <person name="Priest M."/>
            <person name="Roberts A."/>
            <person name="Saif S."/>
            <person name="Shea T."/>
            <person name="Sisk P."/>
            <person name="Sykes S."/>
            <person name="Wortman J."/>
            <person name="Nusbaum C."/>
            <person name="Birren B."/>
        </authorList>
    </citation>
    <scope>NUCLEOTIDE SEQUENCE [LARGE SCALE GENOMIC DNA]</scope>
    <source>
        <strain evidence="13 15">ATCC BAA-350</strain>
    </source>
</reference>
<dbReference type="SUPFAM" id="SSF55874">
    <property type="entry name" value="ATPase domain of HSP90 chaperone/DNA topoisomerase II/histidine kinase"/>
    <property type="match status" value="1"/>
</dbReference>
<dbReference type="Pfam" id="PF02518">
    <property type="entry name" value="HATPase_c"/>
    <property type="match status" value="1"/>
</dbReference>
<sequence length="455" mass="50880">MAKIKTISLTGYVTRLLAAAFSGVVVVLMLALLLFQVLISTEKIAPANAGEIHAREEMKRIEENQVFPAKLSPSFYQYVYFTKEGKVHAASLAGEPLEKTLAQYKDKTDSYSTGAYVTLADGSYALFSWNYKAQFTNPTLRKLFPNFESFFLIAIVLALLLFFLLFTKKVSKQLKEKLLLVEQASQQITQKDLDSVIGTTSGIREFNEVLHSMEEMRGALKDSLVQQWQTEQQRKKEIAALTHDIKTPLTIINGNAELLMEEELAEEQQQLVQHIYDSGKKTKQYLDLLQQVSTFDVVQEEKSPLSVTTILEEVRQTFTPLAKKKGIELAIGPSPQGTAINAAPVMLMRALGNLLENAIRYTDSGKVTVETVHDEKSIRFVIEDHGPGFSPEALLHGKEMFWQEDQSRTTGSNYGIGLAIVERIANYHEGQVIVENTTVGGKVTLILSNEETLRP</sequence>
<evidence type="ECO:0000256" key="3">
    <source>
        <dbReference type="ARBA" id="ARBA00012438"/>
    </source>
</evidence>
<evidence type="ECO:0000256" key="10">
    <source>
        <dbReference type="ARBA" id="ARBA00023136"/>
    </source>
</evidence>
<evidence type="ECO:0000256" key="8">
    <source>
        <dbReference type="ARBA" id="ARBA00022989"/>
    </source>
</evidence>
<evidence type="ECO:0000256" key="4">
    <source>
        <dbReference type="ARBA" id="ARBA00022553"/>
    </source>
</evidence>
<keyword evidence="16" id="KW-1185">Reference proteome</keyword>
<evidence type="ECO:0000313" key="15">
    <source>
        <dbReference type="Proteomes" id="UP000013750"/>
    </source>
</evidence>
<keyword evidence="10 11" id="KW-0472">Membrane</keyword>
<dbReference type="InterPro" id="IPR008358">
    <property type="entry name" value="Sig_transdc_His_kin/Pase_MprB"/>
</dbReference>
<evidence type="ECO:0000313" key="13">
    <source>
        <dbReference type="EMBL" id="EOI58941.1"/>
    </source>
</evidence>
<dbReference type="EMBL" id="AJDQ01000002">
    <property type="protein sequence ID" value="EOI58941.1"/>
    <property type="molecule type" value="Genomic_DNA"/>
</dbReference>
<dbReference type="GO" id="GO:0000155">
    <property type="term" value="F:phosphorelay sensor kinase activity"/>
    <property type="evidence" value="ECO:0007669"/>
    <property type="project" value="InterPro"/>
</dbReference>
<feature type="transmembrane region" description="Helical" evidence="11">
    <location>
        <begin position="149"/>
        <end position="167"/>
    </location>
</feature>
<dbReference type="SMART" id="SM00387">
    <property type="entry name" value="HATPase_c"/>
    <property type="match status" value="1"/>
</dbReference>
<dbReference type="InterPro" id="IPR050398">
    <property type="entry name" value="HssS/ArlS-like"/>
</dbReference>
<feature type="domain" description="Histidine kinase" evidence="12">
    <location>
        <begin position="240"/>
        <end position="451"/>
    </location>
</feature>
<dbReference type="CDD" id="cd00082">
    <property type="entry name" value="HisKA"/>
    <property type="match status" value="1"/>
</dbReference>
<keyword evidence="6 11" id="KW-0812">Transmembrane</keyword>
<evidence type="ECO:0000256" key="7">
    <source>
        <dbReference type="ARBA" id="ARBA00022777"/>
    </source>
</evidence>
<dbReference type="Gene3D" id="1.10.287.130">
    <property type="match status" value="1"/>
</dbReference>
<evidence type="ECO:0000313" key="16">
    <source>
        <dbReference type="Proteomes" id="UP000014160"/>
    </source>
</evidence>
<dbReference type="EC" id="2.7.13.3" evidence="3"/>
<comment type="subcellular location">
    <subcellularLocation>
        <location evidence="2">Membrane</location>
        <topology evidence="2">Multi-pass membrane protein</topology>
    </subcellularLocation>
</comment>
<dbReference type="PATRIC" id="fig|1158614.3.peg.113"/>
<dbReference type="InterPro" id="IPR003661">
    <property type="entry name" value="HisK_dim/P_dom"/>
</dbReference>
<dbReference type="Proteomes" id="UP000014160">
    <property type="component" value="Unassembled WGS sequence"/>
</dbReference>
<dbReference type="Proteomes" id="UP000013750">
    <property type="component" value="Unassembled WGS sequence"/>
</dbReference>
<dbReference type="InterPro" id="IPR003594">
    <property type="entry name" value="HATPase_dom"/>
</dbReference>
<keyword evidence="5" id="KW-0808">Transferase</keyword>
<dbReference type="EMBL" id="ASWH01000002">
    <property type="protein sequence ID" value="EOW79182.1"/>
    <property type="molecule type" value="Genomic_DNA"/>
</dbReference>
<evidence type="ECO:0000256" key="6">
    <source>
        <dbReference type="ARBA" id="ARBA00022692"/>
    </source>
</evidence>
<dbReference type="SMART" id="SM00388">
    <property type="entry name" value="HisKA"/>
    <property type="match status" value="1"/>
</dbReference>
<evidence type="ECO:0000259" key="12">
    <source>
        <dbReference type="PROSITE" id="PS50109"/>
    </source>
</evidence>
<reference evidence="14 16" key="2">
    <citation type="submission" date="2013-03" db="EMBL/GenBank/DDBJ databases">
        <title>The Genome Sequence of Enterococcus gilvus ATCC BAA-350 (PacBio/Illumina hybrid assembly).</title>
        <authorList>
            <consortium name="The Broad Institute Genomics Platform"/>
            <consortium name="The Broad Institute Genome Sequencing Center for Infectious Disease"/>
            <person name="Earl A."/>
            <person name="Russ C."/>
            <person name="Gilmore M."/>
            <person name="Surin D."/>
            <person name="Walker B."/>
            <person name="Young S."/>
            <person name="Zeng Q."/>
            <person name="Gargeya S."/>
            <person name="Fitzgerald M."/>
            <person name="Haas B."/>
            <person name="Abouelleil A."/>
            <person name="Allen A.W."/>
            <person name="Alvarado L."/>
            <person name="Arachchi H.M."/>
            <person name="Berlin A.M."/>
            <person name="Chapman S.B."/>
            <person name="Gainer-Dewar J."/>
            <person name="Goldberg J."/>
            <person name="Griggs A."/>
            <person name="Gujja S."/>
            <person name="Hansen M."/>
            <person name="Howarth C."/>
            <person name="Imamovic A."/>
            <person name="Ireland A."/>
            <person name="Larimer J."/>
            <person name="McCowan C."/>
            <person name="Murphy C."/>
            <person name="Pearson M."/>
            <person name="Poon T.W."/>
            <person name="Priest M."/>
            <person name="Roberts A."/>
            <person name="Saif S."/>
            <person name="Shea T."/>
            <person name="Sisk P."/>
            <person name="Sykes S."/>
            <person name="Wortman J."/>
            <person name="Nusbaum C."/>
            <person name="Birren B."/>
        </authorList>
    </citation>
    <scope>NUCLEOTIDE SEQUENCE [LARGE SCALE GENOMIC DNA]</scope>
    <source>
        <strain evidence="14 16">ATCC BAA-350</strain>
    </source>
</reference>
<dbReference type="InterPro" id="IPR036097">
    <property type="entry name" value="HisK_dim/P_sf"/>
</dbReference>
<keyword evidence="7" id="KW-0418">Kinase</keyword>
<comment type="catalytic activity">
    <reaction evidence="1">
        <text>ATP + protein L-histidine = ADP + protein N-phospho-L-histidine.</text>
        <dbReference type="EC" id="2.7.13.3"/>
    </reaction>
</comment>
<feature type="transmembrane region" description="Helical" evidence="11">
    <location>
        <begin position="12"/>
        <end position="39"/>
    </location>
</feature>
<proteinExistence type="predicted"/>
<dbReference type="Pfam" id="PF00512">
    <property type="entry name" value="HisKA"/>
    <property type="match status" value="1"/>
</dbReference>
<gene>
    <name evidence="14" type="ORF">I592_03320</name>
    <name evidence="13" type="ORF">UKC_00127</name>
</gene>
<comment type="caution">
    <text evidence="13">The sequence shown here is derived from an EMBL/GenBank/DDBJ whole genome shotgun (WGS) entry which is preliminary data.</text>
</comment>
<dbReference type="InterPro" id="IPR036890">
    <property type="entry name" value="HATPase_C_sf"/>
</dbReference>
<dbReference type="PANTHER" id="PTHR45528">
    <property type="entry name" value="SENSOR HISTIDINE KINASE CPXA"/>
    <property type="match status" value="1"/>
</dbReference>
<dbReference type="InterPro" id="IPR005467">
    <property type="entry name" value="His_kinase_dom"/>
</dbReference>
<dbReference type="Gene3D" id="3.30.565.10">
    <property type="entry name" value="Histidine kinase-like ATPase, C-terminal domain"/>
    <property type="match status" value="1"/>
</dbReference>
<dbReference type="AlphaFoldDB" id="R2VMU9"/>
<name>R2VMU9_9ENTE</name>
<dbReference type="RefSeq" id="WP_010778578.1">
    <property type="nucleotide sequence ID" value="NZ_ASWH01000002.1"/>
</dbReference>
<dbReference type="SUPFAM" id="SSF47384">
    <property type="entry name" value="Homodimeric domain of signal transducing histidine kinase"/>
    <property type="match status" value="1"/>
</dbReference>
<dbReference type="Gene3D" id="6.10.340.10">
    <property type="match status" value="1"/>
</dbReference>
<dbReference type="eggNOG" id="COG0642">
    <property type="taxonomic scope" value="Bacteria"/>
</dbReference>
<evidence type="ECO:0000256" key="1">
    <source>
        <dbReference type="ARBA" id="ARBA00000085"/>
    </source>
</evidence>
<keyword evidence="9" id="KW-0902">Two-component regulatory system</keyword>
<dbReference type="GO" id="GO:0005886">
    <property type="term" value="C:plasma membrane"/>
    <property type="evidence" value="ECO:0007669"/>
    <property type="project" value="TreeGrafter"/>
</dbReference>
<evidence type="ECO:0000256" key="2">
    <source>
        <dbReference type="ARBA" id="ARBA00004141"/>
    </source>
</evidence>
<accession>R2VMU9</accession>
<evidence type="ECO:0000256" key="9">
    <source>
        <dbReference type="ARBA" id="ARBA00023012"/>
    </source>
</evidence>
<keyword evidence="8 11" id="KW-1133">Transmembrane helix</keyword>
<dbReference type="PANTHER" id="PTHR45528:SF8">
    <property type="entry name" value="HISTIDINE KINASE"/>
    <property type="match status" value="1"/>
</dbReference>
<dbReference type="PROSITE" id="PS50109">
    <property type="entry name" value="HIS_KIN"/>
    <property type="match status" value="1"/>
</dbReference>
<evidence type="ECO:0000256" key="5">
    <source>
        <dbReference type="ARBA" id="ARBA00022679"/>
    </source>
</evidence>
<organism evidence="13 15">
    <name type="scientific">Enterococcus gilvus ATCC BAA-350</name>
    <dbReference type="NCBI Taxonomy" id="1158614"/>
    <lineage>
        <taxon>Bacteria</taxon>
        <taxon>Bacillati</taxon>
        <taxon>Bacillota</taxon>
        <taxon>Bacilli</taxon>
        <taxon>Lactobacillales</taxon>
        <taxon>Enterococcaceae</taxon>
        <taxon>Enterococcus</taxon>
    </lineage>
</organism>
<dbReference type="OrthoDB" id="84942at2"/>